<evidence type="ECO:0000313" key="2">
    <source>
        <dbReference type="Proteomes" id="UP000285283"/>
    </source>
</evidence>
<evidence type="ECO:0008006" key="3">
    <source>
        <dbReference type="Google" id="ProtNLM"/>
    </source>
</evidence>
<evidence type="ECO:0000313" key="1">
    <source>
        <dbReference type="EMBL" id="RGS49558.1"/>
    </source>
</evidence>
<dbReference type="AlphaFoldDB" id="A0A412JB42"/>
<sequence length="227" mass="26385">MLHKDTVKGETFKLLEMLMQDKRLENFNLAGGTALALYLGHRISIDLDLFTPNQFDAKDLEKYLINKYDFKASFLEKNTLKGTINDVKIDCITHDYPYLEVPLQTKEGVRLYSIKDITAMKLSAIADDGTRLKDFIDIACLSTKLSLNDMLKSYANKFPNANPIRPLKGLTYFEDINFKEPIQMINGQYKWELIEKRLRNMIKRENSIFYGFPILEEKKRINKGLKL</sequence>
<organism evidence="1 2">
    <name type="scientific">Bacteroides uniformis</name>
    <dbReference type="NCBI Taxonomy" id="820"/>
    <lineage>
        <taxon>Bacteria</taxon>
        <taxon>Pseudomonadati</taxon>
        <taxon>Bacteroidota</taxon>
        <taxon>Bacteroidia</taxon>
        <taxon>Bacteroidales</taxon>
        <taxon>Bacteroidaceae</taxon>
        <taxon>Bacteroides</taxon>
    </lineage>
</organism>
<dbReference type="Pfam" id="PF08843">
    <property type="entry name" value="AbiEii"/>
    <property type="match status" value="1"/>
</dbReference>
<comment type="caution">
    <text evidence="1">The sequence shown here is derived from an EMBL/GenBank/DDBJ whole genome shotgun (WGS) entry which is preliminary data.</text>
</comment>
<name>A0A412JB42_BACUN</name>
<dbReference type="InterPro" id="IPR014942">
    <property type="entry name" value="AbiEii"/>
</dbReference>
<proteinExistence type="predicted"/>
<dbReference type="Gene3D" id="3.10.450.620">
    <property type="entry name" value="JHP933, nucleotidyltransferase-like core domain"/>
    <property type="match status" value="1"/>
</dbReference>
<accession>A0A412JB42</accession>
<gene>
    <name evidence="1" type="ORF">DWX87_20835</name>
</gene>
<reference evidence="1 2" key="1">
    <citation type="submission" date="2018-08" db="EMBL/GenBank/DDBJ databases">
        <title>A genome reference for cultivated species of the human gut microbiota.</title>
        <authorList>
            <person name="Zou Y."/>
            <person name="Xue W."/>
            <person name="Luo G."/>
        </authorList>
    </citation>
    <scope>NUCLEOTIDE SEQUENCE [LARGE SCALE GENOMIC DNA]</scope>
    <source>
        <strain evidence="1 2">AF21-53</strain>
    </source>
</reference>
<dbReference type="RefSeq" id="WP_117795912.1">
    <property type="nucleotide sequence ID" value="NZ_QRVP01000058.1"/>
</dbReference>
<dbReference type="EMBL" id="QRVP01000058">
    <property type="protein sequence ID" value="RGS49558.1"/>
    <property type="molecule type" value="Genomic_DNA"/>
</dbReference>
<protein>
    <recommendedName>
        <fullName evidence="3">Nucleotidyl transferase AbiEii/AbiGii toxin family protein</fullName>
    </recommendedName>
</protein>
<dbReference type="Proteomes" id="UP000285283">
    <property type="component" value="Unassembled WGS sequence"/>
</dbReference>